<evidence type="ECO:0000313" key="1">
    <source>
        <dbReference type="EMBL" id="BAF59068.1"/>
    </source>
</evidence>
<dbReference type="KEGG" id="pth:PTH_0887"/>
<gene>
    <name evidence="1" type="ordered locus">PTH_0887</name>
</gene>
<accession>A5D3V7</accession>
<dbReference type="Proteomes" id="UP000006556">
    <property type="component" value="Chromosome"/>
</dbReference>
<reference evidence="2" key="1">
    <citation type="journal article" date="2008" name="Genome Res.">
        <title>The genome of Pelotomaculum thermopropionicum reveals niche-associated evolution in anaerobic microbiota.</title>
        <authorList>
            <person name="Kosaka T."/>
            <person name="Kato S."/>
            <person name="Shimoyama T."/>
            <person name="Ishii S."/>
            <person name="Abe T."/>
            <person name="Watanabe K."/>
        </authorList>
    </citation>
    <scope>NUCLEOTIDE SEQUENCE [LARGE SCALE GENOMIC DNA]</scope>
    <source>
        <strain evidence="2">DSM 13744 / JCM 10971 / SI</strain>
    </source>
</reference>
<organism evidence="1 2">
    <name type="scientific">Pelotomaculum thermopropionicum (strain DSM 13744 / JCM 10971 / SI)</name>
    <dbReference type="NCBI Taxonomy" id="370438"/>
    <lineage>
        <taxon>Bacteria</taxon>
        <taxon>Bacillati</taxon>
        <taxon>Bacillota</taxon>
        <taxon>Clostridia</taxon>
        <taxon>Eubacteriales</taxon>
        <taxon>Desulfotomaculaceae</taxon>
        <taxon>Pelotomaculum</taxon>
    </lineage>
</organism>
<proteinExistence type="predicted"/>
<sequence>MLKKQTADIISKSAIMRKYNFLFLKDITLYSSHTYLTI</sequence>
<keyword evidence="2" id="KW-1185">Reference proteome</keyword>
<name>A5D3V7_PELTS</name>
<dbReference type="EMBL" id="AP009389">
    <property type="protein sequence ID" value="BAF59068.1"/>
    <property type="molecule type" value="Genomic_DNA"/>
</dbReference>
<dbReference type="HOGENOM" id="CLU_3331274_0_0_9"/>
<evidence type="ECO:0000313" key="2">
    <source>
        <dbReference type="Proteomes" id="UP000006556"/>
    </source>
</evidence>
<dbReference type="AlphaFoldDB" id="A5D3V7"/>
<protein>
    <submittedName>
        <fullName evidence="1">Uncharacterized protein</fullName>
    </submittedName>
</protein>